<dbReference type="InterPro" id="IPR005467">
    <property type="entry name" value="His_kinase_dom"/>
</dbReference>
<accession>A0A402AV54</accession>
<dbReference type="EMBL" id="BIFS01000002">
    <property type="protein sequence ID" value="GCE22992.1"/>
    <property type="molecule type" value="Genomic_DNA"/>
</dbReference>
<dbReference type="Gene3D" id="3.40.50.2300">
    <property type="match status" value="2"/>
</dbReference>
<dbReference type="Pfam" id="PF00512">
    <property type="entry name" value="HisKA"/>
    <property type="match status" value="1"/>
</dbReference>
<dbReference type="InterPro" id="IPR036097">
    <property type="entry name" value="HisK_dim/P_sf"/>
</dbReference>
<dbReference type="PANTHER" id="PTHR43065">
    <property type="entry name" value="SENSOR HISTIDINE KINASE"/>
    <property type="match status" value="1"/>
</dbReference>
<reference evidence="13" key="1">
    <citation type="submission" date="2018-12" db="EMBL/GenBank/DDBJ databases">
        <title>Tengunoibacter tsumagoiensis gen. nov., sp. nov., Dictyobacter kobayashii sp. nov., D. alpinus sp. nov., and D. joshuensis sp. nov. and description of Dictyobacteraceae fam. nov. within the order Ktedonobacterales isolated from Tengu-no-mugimeshi.</title>
        <authorList>
            <person name="Wang C.M."/>
            <person name="Zheng Y."/>
            <person name="Sakai Y."/>
            <person name="Toyoda A."/>
            <person name="Minakuchi Y."/>
            <person name="Abe K."/>
            <person name="Yokota A."/>
            <person name="Yabe S."/>
        </authorList>
    </citation>
    <scope>NUCLEOTIDE SEQUENCE [LARGE SCALE GENOMIC DNA]</scope>
    <source>
        <strain evidence="13">Uno11</strain>
    </source>
</reference>
<evidence type="ECO:0000256" key="6">
    <source>
        <dbReference type="ARBA" id="ARBA00022777"/>
    </source>
</evidence>
<dbReference type="Pfam" id="PF00072">
    <property type="entry name" value="Response_reg"/>
    <property type="match status" value="2"/>
</dbReference>
<proteinExistence type="predicted"/>
<evidence type="ECO:0000313" key="13">
    <source>
        <dbReference type="Proteomes" id="UP000287188"/>
    </source>
</evidence>
<dbReference type="SMART" id="SM00388">
    <property type="entry name" value="HisKA"/>
    <property type="match status" value="1"/>
</dbReference>
<dbReference type="Proteomes" id="UP000287188">
    <property type="component" value="Unassembled WGS sequence"/>
</dbReference>
<dbReference type="InterPro" id="IPR036890">
    <property type="entry name" value="HATPase_C_sf"/>
</dbReference>
<gene>
    <name evidence="12" type="ORF">KDK_67920</name>
</gene>
<name>A0A402AV54_9CHLR</name>
<dbReference type="InterPro" id="IPR011006">
    <property type="entry name" value="CheY-like_superfamily"/>
</dbReference>
<dbReference type="InterPro" id="IPR004358">
    <property type="entry name" value="Sig_transdc_His_kin-like_C"/>
</dbReference>
<dbReference type="PANTHER" id="PTHR43065:SF46">
    <property type="entry name" value="C4-DICARBOXYLATE TRANSPORT SENSOR PROTEIN DCTB"/>
    <property type="match status" value="1"/>
</dbReference>
<feature type="modified residue" description="4-aspartylphosphate" evidence="9">
    <location>
        <position position="53"/>
    </location>
</feature>
<dbReference type="SUPFAM" id="SSF47384">
    <property type="entry name" value="Homodimeric domain of signal transducing histidine kinase"/>
    <property type="match status" value="1"/>
</dbReference>
<evidence type="ECO:0000256" key="3">
    <source>
        <dbReference type="ARBA" id="ARBA00022553"/>
    </source>
</evidence>
<feature type="domain" description="Response regulatory" evidence="11">
    <location>
        <begin position="400"/>
        <end position="516"/>
    </location>
</feature>
<dbReference type="AlphaFoldDB" id="A0A402AV54"/>
<evidence type="ECO:0000259" key="10">
    <source>
        <dbReference type="PROSITE" id="PS50109"/>
    </source>
</evidence>
<feature type="modified residue" description="4-aspartylphosphate" evidence="9">
    <location>
        <position position="451"/>
    </location>
</feature>
<dbReference type="Gene3D" id="3.30.565.10">
    <property type="entry name" value="Histidine kinase-like ATPase, C-terminal domain"/>
    <property type="match status" value="1"/>
</dbReference>
<dbReference type="EC" id="2.7.13.3" evidence="2"/>
<dbReference type="SMART" id="SM00448">
    <property type="entry name" value="REC"/>
    <property type="match status" value="2"/>
</dbReference>
<dbReference type="CDD" id="cd00156">
    <property type="entry name" value="REC"/>
    <property type="match status" value="1"/>
</dbReference>
<evidence type="ECO:0000256" key="4">
    <source>
        <dbReference type="ARBA" id="ARBA00022679"/>
    </source>
</evidence>
<dbReference type="GO" id="GO:0000155">
    <property type="term" value="F:phosphorelay sensor kinase activity"/>
    <property type="evidence" value="ECO:0007669"/>
    <property type="project" value="InterPro"/>
</dbReference>
<dbReference type="SMART" id="SM00387">
    <property type="entry name" value="HATPase_c"/>
    <property type="match status" value="1"/>
</dbReference>
<dbReference type="InterPro" id="IPR001789">
    <property type="entry name" value="Sig_transdc_resp-reg_receiver"/>
</dbReference>
<evidence type="ECO:0000256" key="8">
    <source>
        <dbReference type="ARBA" id="ARBA00023012"/>
    </source>
</evidence>
<feature type="domain" description="Response regulatory" evidence="11">
    <location>
        <begin position="2"/>
        <end position="118"/>
    </location>
</feature>
<keyword evidence="3 9" id="KW-0597">Phosphoprotein</keyword>
<dbReference type="PROSITE" id="PS50109">
    <property type="entry name" value="HIS_KIN"/>
    <property type="match status" value="1"/>
</dbReference>
<evidence type="ECO:0000313" key="12">
    <source>
        <dbReference type="EMBL" id="GCE22992.1"/>
    </source>
</evidence>
<evidence type="ECO:0000256" key="5">
    <source>
        <dbReference type="ARBA" id="ARBA00022741"/>
    </source>
</evidence>
<dbReference type="SUPFAM" id="SSF52172">
    <property type="entry name" value="CheY-like"/>
    <property type="match status" value="2"/>
</dbReference>
<protein>
    <recommendedName>
        <fullName evidence="2">histidine kinase</fullName>
        <ecNumber evidence="2">2.7.13.3</ecNumber>
    </recommendedName>
</protein>
<dbReference type="CDD" id="cd00082">
    <property type="entry name" value="HisKA"/>
    <property type="match status" value="1"/>
</dbReference>
<evidence type="ECO:0000256" key="1">
    <source>
        <dbReference type="ARBA" id="ARBA00000085"/>
    </source>
</evidence>
<sequence length="520" mass="58827">MKVLLIDDNPFDRELVKHKMEQVWPDIQWKEVTNQQAFSAIMKQPDFDFVLTDYQLKWTTGIDVLKFIIKCCPDLPVFMVTDTGSEELAVEAMKLGLSDYVLKTHLSRLPLAIEDFFQRRQLKNEHEVLQKQIQQAQKMESLGLLVSGLAHDFNNLLAGMMGYAQQGIKHSSANPELAEYFQHIFTRAEQGARMTRQLLTFARGSHLEPMRIQMNTLIAQTLEFVGTLLGPTIKIEFNPDATIADLYADPTQLEQMLVNLCINARDAMPHGGTLRVETHTFQLHKGKQDARFTAQPGPYVQITITDTGEGMSPEVLARLFEPFFTTKDVGRGTGLGLSVVYGIIQQHHGFIEVTSQPGKGTCFALYFPVAEQVSLEETTLNERAASEKVTPSVKTPGKVTILVVEDDPDVQQVICEVLREEGYTILLASDGEEGLQLFQEHIATIRLVIADIMMPKMQGKEFQQQIRRRQPETKVLVMSGYQQIQLQQKDLLDPNSDFLQKPFDLDILLEKVHTLININN</sequence>
<keyword evidence="6" id="KW-0418">Kinase</keyword>
<dbReference type="InterPro" id="IPR003594">
    <property type="entry name" value="HATPase_dom"/>
</dbReference>
<comment type="caution">
    <text evidence="12">The sequence shown here is derived from an EMBL/GenBank/DDBJ whole genome shotgun (WGS) entry which is preliminary data.</text>
</comment>
<dbReference type="GO" id="GO:0005524">
    <property type="term" value="F:ATP binding"/>
    <property type="evidence" value="ECO:0007669"/>
    <property type="project" value="UniProtKB-KW"/>
</dbReference>
<keyword evidence="13" id="KW-1185">Reference proteome</keyword>
<dbReference type="RefSeq" id="WP_126556502.1">
    <property type="nucleotide sequence ID" value="NZ_BIFS01000002.1"/>
</dbReference>
<keyword evidence="8" id="KW-0902">Two-component regulatory system</keyword>
<dbReference type="SUPFAM" id="SSF55874">
    <property type="entry name" value="ATPase domain of HSP90 chaperone/DNA topoisomerase II/histidine kinase"/>
    <property type="match status" value="1"/>
</dbReference>
<dbReference type="PROSITE" id="PS50110">
    <property type="entry name" value="RESPONSE_REGULATORY"/>
    <property type="match status" value="2"/>
</dbReference>
<comment type="catalytic activity">
    <reaction evidence="1">
        <text>ATP + protein L-histidine = ADP + protein N-phospho-L-histidine.</text>
        <dbReference type="EC" id="2.7.13.3"/>
    </reaction>
</comment>
<keyword evidence="5" id="KW-0547">Nucleotide-binding</keyword>
<keyword evidence="4" id="KW-0808">Transferase</keyword>
<feature type="domain" description="Histidine kinase" evidence="10">
    <location>
        <begin position="148"/>
        <end position="371"/>
    </location>
</feature>
<evidence type="ECO:0000259" key="11">
    <source>
        <dbReference type="PROSITE" id="PS50110"/>
    </source>
</evidence>
<evidence type="ECO:0000256" key="2">
    <source>
        <dbReference type="ARBA" id="ARBA00012438"/>
    </source>
</evidence>
<evidence type="ECO:0000256" key="9">
    <source>
        <dbReference type="PROSITE-ProRule" id="PRU00169"/>
    </source>
</evidence>
<evidence type="ECO:0000256" key="7">
    <source>
        <dbReference type="ARBA" id="ARBA00022840"/>
    </source>
</evidence>
<dbReference type="OrthoDB" id="139077at2"/>
<keyword evidence="7" id="KW-0067">ATP-binding</keyword>
<dbReference type="Gene3D" id="1.10.287.130">
    <property type="match status" value="1"/>
</dbReference>
<dbReference type="InterPro" id="IPR003661">
    <property type="entry name" value="HisK_dim/P_dom"/>
</dbReference>
<dbReference type="Pfam" id="PF02518">
    <property type="entry name" value="HATPase_c"/>
    <property type="match status" value="1"/>
</dbReference>
<dbReference type="PRINTS" id="PR00344">
    <property type="entry name" value="BCTRLSENSOR"/>
</dbReference>
<organism evidence="12 13">
    <name type="scientific">Dictyobacter kobayashii</name>
    <dbReference type="NCBI Taxonomy" id="2014872"/>
    <lineage>
        <taxon>Bacteria</taxon>
        <taxon>Bacillati</taxon>
        <taxon>Chloroflexota</taxon>
        <taxon>Ktedonobacteria</taxon>
        <taxon>Ktedonobacterales</taxon>
        <taxon>Dictyobacteraceae</taxon>
        <taxon>Dictyobacter</taxon>
    </lineage>
</organism>